<evidence type="ECO:0000256" key="5">
    <source>
        <dbReference type="SAM" id="Coils"/>
    </source>
</evidence>
<name>A0A150WPP2_BDEBC</name>
<sequence length="981" mass="112256">MITPYHAKLFAYELTSKPGADVPDRIARALHDAKVDLNPHQVNAALFALKNPLSQGVILADEVGLGKTIEAGLLISQYWAEGKRSILIIAPKSLRHQWKDELDRLFFLKSDVLNSAIYRKIKKSGENDPFDRNEKIIITNEHFVDAYSTQIKLYKWDLVIIDEAHKLRNVWKKSRTQAKRAKSVRDAVRGFNKALLTATPMQNNLMELYGLVSFIDDYILGTPESFAATFCNVPEEQREERLIELRHRMSRFFNRELRQNVKDYVPYTNRNPMTFTYEPSVDEEKLRIGFEDFLRRPIIHSIPTSALPLLKLIYLKLLASSTFALKNSLLNLYCRLMWLSVNLNNRELYEKLYSDIKIKLTNSDGTRADELERFEKRLFKGVISKTFDALRERAEAALAEFELTDEESEISATYEETDSEDDDQDTQEEVLHPTDEIEEEAKLILSFITTSREISENKKADSLIEALNQQFAKAKSEGWPEKAVIFTEFRTTQNYVLKALERMGLNLKSDVVIFNGDSGDTEERKSLVSEFKQNKKIFLTTEAGSEGLNLQFCNLIINYDLPWNPQRIEQRIGRCHRYGQPLDVIVVNFVNKKNGADVRVLELLQEKFNLFKGAFGASDEVLGQIESGHDFEKEILKIYLACRTPEEIKSAFNDLSEKLKSKIDKSMTDAKKLLLENFDEEVQAKLKFREEQTKKTVDEFSRKFNTIVEFGFDGLGIEAKDGVFEVTSPNGQITEGRYSTDLSSEATPILTNNSLGELFLAKAKSSSTPPQILEFDLSNYENTISLLESLSGESGILAAYHAKLSAFRDEDCILLAGATQEGKSISAEVISKLFRLNARPTTGQLSEVNLKKVEANIKSELEALNLKLAEKNKVVFHEEIDRLDAWAEDIKLSLEIEIKQLDQEIKTLKTASKKMSNLEETVQAKRHIKNLEAKRNEKRKELFSSQDRIDQEKESVLNRIEQNMNIKTELTEIFTIGWKVV</sequence>
<evidence type="ECO:0000313" key="10">
    <source>
        <dbReference type="Proteomes" id="UP000075320"/>
    </source>
</evidence>
<dbReference type="Proteomes" id="UP000075320">
    <property type="component" value="Unassembled WGS sequence"/>
</dbReference>
<feature type="region of interest" description="Disordered" evidence="6">
    <location>
        <begin position="404"/>
        <end position="428"/>
    </location>
</feature>
<evidence type="ECO:0000259" key="8">
    <source>
        <dbReference type="PROSITE" id="PS51194"/>
    </source>
</evidence>
<evidence type="ECO:0000256" key="4">
    <source>
        <dbReference type="ARBA" id="ARBA00022840"/>
    </source>
</evidence>
<dbReference type="SMART" id="SM00490">
    <property type="entry name" value="HELICc"/>
    <property type="match status" value="1"/>
</dbReference>
<dbReference type="EMBL" id="LUKE01000001">
    <property type="protein sequence ID" value="KYG66452.1"/>
    <property type="molecule type" value="Genomic_DNA"/>
</dbReference>
<dbReference type="InterPro" id="IPR001650">
    <property type="entry name" value="Helicase_C-like"/>
</dbReference>
<dbReference type="Gene3D" id="3.40.50.10810">
    <property type="entry name" value="Tandem AAA-ATPase domain"/>
    <property type="match status" value="1"/>
</dbReference>
<dbReference type="AlphaFoldDB" id="A0A150WPP2"/>
<dbReference type="CDD" id="cd18011">
    <property type="entry name" value="DEXDc_RapA"/>
    <property type="match status" value="1"/>
</dbReference>
<dbReference type="PANTHER" id="PTHR45766:SF6">
    <property type="entry name" value="SWI_SNF-RELATED MATRIX-ASSOCIATED ACTIN-DEPENDENT REGULATOR OF CHROMATIN SUBFAMILY A-LIKE PROTEIN 1"/>
    <property type="match status" value="1"/>
</dbReference>
<evidence type="ECO:0000259" key="7">
    <source>
        <dbReference type="PROSITE" id="PS51192"/>
    </source>
</evidence>
<keyword evidence="4" id="KW-0067">ATP-binding</keyword>
<evidence type="ECO:0008006" key="11">
    <source>
        <dbReference type="Google" id="ProtNLM"/>
    </source>
</evidence>
<dbReference type="PROSITE" id="PS51192">
    <property type="entry name" value="HELICASE_ATP_BIND_1"/>
    <property type="match status" value="1"/>
</dbReference>
<keyword evidence="3" id="KW-0347">Helicase</keyword>
<evidence type="ECO:0000256" key="1">
    <source>
        <dbReference type="ARBA" id="ARBA00022741"/>
    </source>
</evidence>
<dbReference type="InterPro" id="IPR038718">
    <property type="entry name" value="SNF2-like_sf"/>
</dbReference>
<feature type="coiled-coil region" evidence="5">
    <location>
        <begin position="891"/>
        <end position="948"/>
    </location>
</feature>
<keyword evidence="5" id="KW-0175">Coiled coil</keyword>
<keyword evidence="10" id="KW-1185">Reference proteome</keyword>
<feature type="domain" description="Helicase ATP-binding" evidence="7">
    <location>
        <begin position="48"/>
        <end position="218"/>
    </location>
</feature>
<keyword evidence="2" id="KW-0378">Hydrolase</keyword>
<dbReference type="GO" id="GO:0004386">
    <property type="term" value="F:helicase activity"/>
    <property type="evidence" value="ECO:0007669"/>
    <property type="project" value="UniProtKB-KW"/>
</dbReference>
<feature type="domain" description="Helicase C-terminal" evidence="8">
    <location>
        <begin position="466"/>
        <end position="629"/>
    </location>
</feature>
<dbReference type="InterPro" id="IPR014001">
    <property type="entry name" value="Helicase_ATP-bd"/>
</dbReference>
<dbReference type="SUPFAM" id="SSF52540">
    <property type="entry name" value="P-loop containing nucleoside triphosphate hydrolases"/>
    <property type="match status" value="2"/>
</dbReference>
<keyword evidence="1" id="KW-0547">Nucleotide-binding</keyword>
<comment type="caution">
    <text evidence="9">The sequence shown here is derived from an EMBL/GenBank/DDBJ whole genome shotgun (WGS) entry which is preliminary data.</text>
</comment>
<organism evidence="9 10">
    <name type="scientific">Bdellovibrio bacteriovorus</name>
    <dbReference type="NCBI Taxonomy" id="959"/>
    <lineage>
        <taxon>Bacteria</taxon>
        <taxon>Pseudomonadati</taxon>
        <taxon>Bdellovibrionota</taxon>
        <taxon>Bdellovibrionia</taxon>
        <taxon>Bdellovibrionales</taxon>
        <taxon>Pseudobdellovibrionaceae</taxon>
        <taxon>Bdellovibrio</taxon>
    </lineage>
</organism>
<evidence type="ECO:0000256" key="2">
    <source>
        <dbReference type="ARBA" id="ARBA00022801"/>
    </source>
</evidence>
<evidence type="ECO:0000256" key="6">
    <source>
        <dbReference type="SAM" id="MobiDB-lite"/>
    </source>
</evidence>
<reference evidence="9 10" key="1">
    <citation type="submission" date="2016-03" db="EMBL/GenBank/DDBJ databases">
        <authorList>
            <person name="Ploux O."/>
        </authorList>
    </citation>
    <scope>NUCLEOTIDE SEQUENCE [LARGE SCALE GENOMIC DNA]</scope>
    <source>
        <strain evidence="9 10">R0</strain>
    </source>
</reference>
<gene>
    <name evidence="9" type="ORF">AZI86_05245</name>
</gene>
<evidence type="ECO:0000313" key="9">
    <source>
        <dbReference type="EMBL" id="KYG66452.1"/>
    </source>
</evidence>
<evidence type="ECO:0000256" key="3">
    <source>
        <dbReference type="ARBA" id="ARBA00022806"/>
    </source>
</evidence>
<dbReference type="GO" id="GO:0016787">
    <property type="term" value="F:hydrolase activity"/>
    <property type="evidence" value="ECO:0007669"/>
    <property type="project" value="UniProtKB-KW"/>
</dbReference>
<dbReference type="Pfam" id="PF00271">
    <property type="entry name" value="Helicase_C"/>
    <property type="match status" value="1"/>
</dbReference>
<dbReference type="PANTHER" id="PTHR45766">
    <property type="entry name" value="DNA ANNEALING HELICASE AND ENDONUCLEASE ZRANB3 FAMILY MEMBER"/>
    <property type="match status" value="1"/>
</dbReference>
<dbReference type="InterPro" id="IPR027417">
    <property type="entry name" value="P-loop_NTPase"/>
</dbReference>
<dbReference type="OrthoDB" id="9814088at2"/>
<dbReference type="Gene3D" id="3.40.50.300">
    <property type="entry name" value="P-loop containing nucleotide triphosphate hydrolases"/>
    <property type="match status" value="1"/>
</dbReference>
<dbReference type="CDD" id="cd18793">
    <property type="entry name" value="SF2_C_SNF"/>
    <property type="match status" value="1"/>
</dbReference>
<dbReference type="InterPro" id="IPR057342">
    <property type="entry name" value="DEXDc_RapA"/>
</dbReference>
<dbReference type="InterPro" id="IPR000330">
    <property type="entry name" value="SNF2_N"/>
</dbReference>
<protein>
    <recommendedName>
        <fullName evidence="11">DEAD/DEAH box helicase</fullName>
    </recommendedName>
</protein>
<accession>A0A150WPP2</accession>
<dbReference type="GO" id="GO:0005524">
    <property type="term" value="F:ATP binding"/>
    <property type="evidence" value="ECO:0007669"/>
    <property type="project" value="UniProtKB-KW"/>
</dbReference>
<proteinExistence type="predicted"/>
<dbReference type="InterPro" id="IPR049730">
    <property type="entry name" value="SNF2/RAD54-like_C"/>
</dbReference>
<dbReference type="RefSeq" id="WP_061834016.1">
    <property type="nucleotide sequence ID" value="NZ_LUKE01000001.1"/>
</dbReference>
<dbReference type="SMART" id="SM00487">
    <property type="entry name" value="DEXDc"/>
    <property type="match status" value="1"/>
</dbReference>
<dbReference type="Pfam" id="PF00176">
    <property type="entry name" value="SNF2-rel_dom"/>
    <property type="match status" value="1"/>
</dbReference>
<dbReference type="PROSITE" id="PS51194">
    <property type="entry name" value="HELICASE_CTER"/>
    <property type="match status" value="1"/>
</dbReference>